<evidence type="ECO:0000313" key="4">
    <source>
        <dbReference type="Proteomes" id="UP000716004"/>
    </source>
</evidence>
<name>A0A8J7YT80_9ARCH</name>
<protein>
    <submittedName>
        <fullName evidence="2">Uncharacterized protein</fullName>
    </submittedName>
</protein>
<reference evidence="2" key="1">
    <citation type="submission" date="2021-04" db="EMBL/GenBank/DDBJ databases">
        <title>Genomic insights into ecological role and evolution of a novel Thermoplasmata order Candidatus Sysuiplasmatales.</title>
        <authorList>
            <person name="Yuan Y."/>
        </authorList>
    </citation>
    <scope>NUCLEOTIDE SEQUENCE</scope>
    <source>
        <strain evidence="3">TUT19-bin139</strain>
        <strain evidence="2">YP2-bin.285</strain>
    </source>
</reference>
<dbReference type="EMBL" id="JAHEAC010000011">
    <property type="protein sequence ID" value="MBX8643563.1"/>
    <property type="molecule type" value="Genomic_DNA"/>
</dbReference>
<dbReference type="AlphaFoldDB" id="A0A8J7YT80"/>
<proteinExistence type="predicted"/>
<dbReference type="Proteomes" id="UP000716004">
    <property type="component" value="Unassembled WGS sequence"/>
</dbReference>
<keyword evidence="1" id="KW-0812">Transmembrane</keyword>
<dbReference type="EMBL" id="JAGVSJ010000020">
    <property type="protein sequence ID" value="MBX8632288.1"/>
    <property type="molecule type" value="Genomic_DNA"/>
</dbReference>
<evidence type="ECO:0000313" key="2">
    <source>
        <dbReference type="EMBL" id="MBX8632288.1"/>
    </source>
</evidence>
<comment type="caution">
    <text evidence="2">The sequence shown here is derived from an EMBL/GenBank/DDBJ whole genome shotgun (WGS) entry which is preliminary data.</text>
</comment>
<organism evidence="2 4">
    <name type="scientific">Candidatus Sysuiplasma superficiale</name>
    <dbReference type="NCBI Taxonomy" id="2823368"/>
    <lineage>
        <taxon>Archaea</taxon>
        <taxon>Methanobacteriati</taxon>
        <taxon>Thermoplasmatota</taxon>
        <taxon>Thermoplasmata</taxon>
        <taxon>Candidatus Sysuiplasmatales</taxon>
        <taxon>Candidatus Sysuiplasmataceae</taxon>
        <taxon>Candidatus Sysuiplasma</taxon>
    </lineage>
</organism>
<feature type="transmembrane region" description="Helical" evidence="1">
    <location>
        <begin position="35"/>
        <end position="54"/>
    </location>
</feature>
<evidence type="ECO:0000256" key="1">
    <source>
        <dbReference type="SAM" id="Phobius"/>
    </source>
</evidence>
<keyword evidence="1" id="KW-1133">Transmembrane helix</keyword>
<keyword evidence="1" id="KW-0472">Membrane</keyword>
<sequence>MEIRYKPRHFYPKVTITAEMIRNNRNLRRFNRIRIVTPLLNVVVATFLTIIIMARVF</sequence>
<dbReference type="Proteomes" id="UP000750197">
    <property type="component" value="Unassembled WGS sequence"/>
</dbReference>
<evidence type="ECO:0000313" key="3">
    <source>
        <dbReference type="EMBL" id="MBX8643563.1"/>
    </source>
</evidence>
<gene>
    <name evidence="2" type="ORF">J9259_07225</name>
    <name evidence="3" type="ORF">KIY12_02375</name>
</gene>
<accession>A0A8J7YT80</accession>